<proteinExistence type="predicted"/>
<feature type="domain" description="3-keto-alpha-glucoside-1,2-lyase/3-keto-2-hydroxy-glucal hydratase" evidence="1">
    <location>
        <begin position="45"/>
        <end position="250"/>
    </location>
</feature>
<dbReference type="PROSITE" id="PS51257">
    <property type="entry name" value="PROKAR_LIPOPROTEIN"/>
    <property type="match status" value="1"/>
</dbReference>
<dbReference type="RefSeq" id="WP_354614060.1">
    <property type="nucleotide sequence ID" value="NZ_JBEXAE010000001.1"/>
</dbReference>
<evidence type="ECO:0000259" key="1">
    <source>
        <dbReference type="Pfam" id="PF06439"/>
    </source>
</evidence>
<name>A0ABV2SSH7_9FLAO</name>
<reference evidence="2 3" key="1">
    <citation type="submission" date="2024-07" db="EMBL/GenBank/DDBJ databases">
        <title>The genome sequence of type strain Sediminicola arcticus GDMCC 1.2805.</title>
        <authorList>
            <person name="Liu Y."/>
        </authorList>
    </citation>
    <scope>NUCLEOTIDE SEQUENCE [LARGE SCALE GENOMIC DNA]</scope>
    <source>
        <strain evidence="2 3">GDMCC 1.2805</strain>
    </source>
</reference>
<evidence type="ECO:0000313" key="2">
    <source>
        <dbReference type="EMBL" id="MET6989687.1"/>
    </source>
</evidence>
<dbReference type="Proteomes" id="UP001549799">
    <property type="component" value="Unassembled WGS sequence"/>
</dbReference>
<evidence type="ECO:0000313" key="3">
    <source>
        <dbReference type="Proteomes" id="UP001549799"/>
    </source>
</evidence>
<comment type="caution">
    <text evidence="2">The sequence shown here is derived from an EMBL/GenBank/DDBJ whole genome shotgun (WGS) entry which is preliminary data.</text>
</comment>
<dbReference type="Pfam" id="PF06439">
    <property type="entry name" value="3keto-disac_hyd"/>
    <property type="match status" value="1"/>
</dbReference>
<accession>A0ABV2SSH7</accession>
<dbReference type="Gene3D" id="2.60.120.560">
    <property type="entry name" value="Exo-inulinase, domain 1"/>
    <property type="match status" value="1"/>
</dbReference>
<protein>
    <submittedName>
        <fullName evidence="2">DUF1080 domain-containing protein</fullName>
    </submittedName>
</protein>
<dbReference type="EMBL" id="JBEXAE010000001">
    <property type="protein sequence ID" value="MET6989687.1"/>
    <property type="molecule type" value="Genomic_DNA"/>
</dbReference>
<gene>
    <name evidence="2" type="ORF">ABXZ36_03380</name>
</gene>
<organism evidence="2 3">
    <name type="scientific">Sediminicola arcticus</name>
    <dbReference type="NCBI Taxonomy" id="1574308"/>
    <lineage>
        <taxon>Bacteria</taxon>
        <taxon>Pseudomonadati</taxon>
        <taxon>Bacteroidota</taxon>
        <taxon>Flavobacteriia</taxon>
        <taxon>Flavobacteriales</taxon>
        <taxon>Flavobacteriaceae</taxon>
        <taxon>Sediminicola</taxon>
    </lineage>
</organism>
<keyword evidence="3" id="KW-1185">Reference proteome</keyword>
<sequence length="252" mass="28293">MKQLIFTGLIALTIFGCKEKPKESNEEINTDTMAETQMEAKPQDEWMVLFDGSSFEGWHGYLKEGMPQEWKLEEGAMVFHPPKERAKGASYNLVTDKEFTDFILSIDWKISEGGNSGFFWGVKEDASLPEAYQSGPEIQVLDNERHPDAKAGTTHQAGALYDMVAPNHEMAKPAGEWNTCVLTVNHKTNEGRVELNGMTVVTFPVNDPEWSAMVAKSKFADWEHFGKSKTGKIGLQDHGDMVSYKNIKLKQL</sequence>
<dbReference type="InterPro" id="IPR010496">
    <property type="entry name" value="AL/BT2_dom"/>
</dbReference>